<dbReference type="EMBL" id="JAKGAS010000007">
    <property type="protein sequence ID" value="MCF2949201.1"/>
    <property type="molecule type" value="Genomic_DNA"/>
</dbReference>
<dbReference type="InterPro" id="IPR044880">
    <property type="entry name" value="NCX_ion-bd_dom_sf"/>
</dbReference>
<feature type="transmembrane region" description="Helical" evidence="5">
    <location>
        <begin position="171"/>
        <end position="196"/>
    </location>
</feature>
<dbReference type="PANTHER" id="PTHR10846:SF8">
    <property type="entry name" value="INNER MEMBRANE PROTEIN YRBG"/>
    <property type="match status" value="1"/>
</dbReference>
<evidence type="ECO:0000313" key="8">
    <source>
        <dbReference type="Proteomes" id="UP001521137"/>
    </source>
</evidence>
<accession>A0ABS9D8B6</accession>
<reference evidence="7 8" key="1">
    <citation type="submission" date="2022-01" db="EMBL/GenBank/DDBJ databases">
        <title>Paraglaciecola sp. G1-23.</title>
        <authorList>
            <person name="Jin M.S."/>
            <person name="Han D.M."/>
            <person name="Kim H.M."/>
            <person name="Jeon C.O."/>
        </authorList>
    </citation>
    <scope>NUCLEOTIDE SEQUENCE [LARGE SCALE GENOMIC DNA]</scope>
    <source>
        <strain evidence="7 8">G1-23</strain>
    </source>
</reference>
<dbReference type="Pfam" id="PF01699">
    <property type="entry name" value="Na_Ca_ex"/>
    <property type="match status" value="2"/>
</dbReference>
<keyword evidence="8" id="KW-1185">Reference proteome</keyword>
<evidence type="ECO:0000259" key="6">
    <source>
        <dbReference type="Pfam" id="PF01699"/>
    </source>
</evidence>
<evidence type="ECO:0000256" key="4">
    <source>
        <dbReference type="ARBA" id="ARBA00023136"/>
    </source>
</evidence>
<evidence type="ECO:0000313" key="7">
    <source>
        <dbReference type="EMBL" id="MCF2949201.1"/>
    </source>
</evidence>
<dbReference type="Proteomes" id="UP001521137">
    <property type="component" value="Unassembled WGS sequence"/>
</dbReference>
<feature type="domain" description="Sodium/calcium exchanger membrane region" evidence="6">
    <location>
        <begin position="173"/>
        <end position="314"/>
    </location>
</feature>
<dbReference type="NCBIfam" id="TIGR00367">
    <property type="entry name" value="calcium/sodium antiporter"/>
    <property type="match status" value="1"/>
</dbReference>
<keyword evidence="2 5" id="KW-0812">Transmembrane</keyword>
<feature type="transmembrane region" description="Helical" evidence="5">
    <location>
        <begin position="67"/>
        <end position="89"/>
    </location>
</feature>
<feature type="transmembrane region" description="Helical" evidence="5">
    <location>
        <begin position="101"/>
        <end position="118"/>
    </location>
</feature>
<keyword evidence="4 5" id="KW-0472">Membrane</keyword>
<dbReference type="RefSeq" id="WP_235313301.1">
    <property type="nucleotide sequence ID" value="NZ_JAKGAS010000007.1"/>
</dbReference>
<dbReference type="InterPro" id="IPR004837">
    <property type="entry name" value="NaCa_Exmemb"/>
</dbReference>
<keyword evidence="3 5" id="KW-1133">Transmembrane helix</keyword>
<feature type="transmembrane region" description="Helical" evidence="5">
    <location>
        <begin position="297"/>
        <end position="314"/>
    </location>
</feature>
<evidence type="ECO:0000256" key="3">
    <source>
        <dbReference type="ARBA" id="ARBA00022989"/>
    </source>
</evidence>
<name>A0ABS9D8B6_9ALTE</name>
<sequence length="316" mass="32924">MDFVLILVGIILLTVGGEALIHGAMGSAKRLKISPVMSGIIIVGFGTSAPELAVSIDAALSGNSDLAIGNVVGSNIGNVLLILGLCAVIKPLTIQPKILHRDAMIAVLASIIASAALLFNILNITGGILLVGLLITYLVVVFNSEKDVSIPSAQLHISESKEITMFPSKDWLLIVSVLMGLMLLIGGSKVLLLGAVGLAKDFGVSEAAIGLTLVAVGTSLPELSISVIAVFRKHTDVAIGNVLGSNIFNILGILGASAMLQPLTPSSRMLSFDLWVMLAAIIALVFILKITKKLSRVTGGLLLICYSGYVYLSFNL</sequence>
<feature type="transmembrane region" description="Helical" evidence="5">
    <location>
        <begin position="124"/>
        <end position="142"/>
    </location>
</feature>
<evidence type="ECO:0000256" key="2">
    <source>
        <dbReference type="ARBA" id="ARBA00022692"/>
    </source>
</evidence>
<feature type="transmembrane region" description="Helical" evidence="5">
    <location>
        <begin position="238"/>
        <end position="260"/>
    </location>
</feature>
<evidence type="ECO:0000256" key="1">
    <source>
        <dbReference type="ARBA" id="ARBA00004141"/>
    </source>
</evidence>
<gene>
    <name evidence="7" type="ORF">L0668_13860</name>
</gene>
<feature type="transmembrane region" description="Helical" evidence="5">
    <location>
        <begin position="208"/>
        <end position="231"/>
    </location>
</feature>
<evidence type="ECO:0000256" key="5">
    <source>
        <dbReference type="SAM" id="Phobius"/>
    </source>
</evidence>
<dbReference type="PANTHER" id="PTHR10846">
    <property type="entry name" value="SODIUM/POTASSIUM/CALCIUM EXCHANGER"/>
    <property type="match status" value="1"/>
</dbReference>
<protein>
    <submittedName>
        <fullName evidence="7">Calcium/sodium antiporter</fullName>
    </submittedName>
</protein>
<feature type="transmembrane region" description="Helical" evidence="5">
    <location>
        <begin position="272"/>
        <end position="290"/>
    </location>
</feature>
<dbReference type="Gene3D" id="1.20.1420.30">
    <property type="entry name" value="NCX, central ion-binding region"/>
    <property type="match status" value="1"/>
</dbReference>
<comment type="caution">
    <text evidence="7">The sequence shown here is derived from an EMBL/GenBank/DDBJ whole genome shotgun (WGS) entry which is preliminary data.</text>
</comment>
<proteinExistence type="predicted"/>
<feature type="domain" description="Sodium/calcium exchanger membrane region" evidence="6">
    <location>
        <begin position="3"/>
        <end position="142"/>
    </location>
</feature>
<comment type="subcellular location">
    <subcellularLocation>
        <location evidence="1">Membrane</location>
        <topology evidence="1">Multi-pass membrane protein</topology>
    </subcellularLocation>
</comment>
<organism evidence="7 8">
    <name type="scientific">Paraglaciecola algarum</name>
    <dbReference type="NCBI Taxonomy" id="3050085"/>
    <lineage>
        <taxon>Bacteria</taxon>
        <taxon>Pseudomonadati</taxon>
        <taxon>Pseudomonadota</taxon>
        <taxon>Gammaproteobacteria</taxon>
        <taxon>Alteromonadales</taxon>
        <taxon>Alteromonadaceae</taxon>
        <taxon>Paraglaciecola</taxon>
    </lineage>
</organism>
<dbReference type="InterPro" id="IPR004481">
    <property type="entry name" value="K/Na/Ca-exchanger"/>
</dbReference>